<dbReference type="EMBL" id="CAAALY010091980">
    <property type="protein sequence ID" value="VEL28056.1"/>
    <property type="molecule type" value="Genomic_DNA"/>
</dbReference>
<proteinExistence type="predicted"/>
<feature type="region of interest" description="Disordered" evidence="1">
    <location>
        <begin position="14"/>
        <end position="56"/>
    </location>
</feature>
<gene>
    <name evidence="2" type="ORF">PXEA_LOCUS21496</name>
</gene>
<protein>
    <submittedName>
        <fullName evidence="2">Uncharacterized protein</fullName>
    </submittedName>
</protein>
<evidence type="ECO:0000313" key="3">
    <source>
        <dbReference type="Proteomes" id="UP000784294"/>
    </source>
</evidence>
<feature type="compositionally biased region" description="Acidic residues" evidence="1">
    <location>
        <begin position="15"/>
        <end position="47"/>
    </location>
</feature>
<dbReference type="AlphaFoldDB" id="A0A448X4S0"/>
<comment type="caution">
    <text evidence="2">The sequence shown here is derived from an EMBL/GenBank/DDBJ whole genome shotgun (WGS) entry which is preliminary data.</text>
</comment>
<evidence type="ECO:0000256" key="1">
    <source>
        <dbReference type="SAM" id="MobiDB-lite"/>
    </source>
</evidence>
<sequence>MTIHLCSILYYFPESGEENDGDEVEDREDDSDEADDPDNVYPEEDTSETERFGQLSGRFGRELTKVSL</sequence>
<dbReference type="Proteomes" id="UP000784294">
    <property type="component" value="Unassembled WGS sequence"/>
</dbReference>
<name>A0A448X4S0_9PLAT</name>
<reference evidence="2" key="1">
    <citation type="submission" date="2018-11" db="EMBL/GenBank/DDBJ databases">
        <authorList>
            <consortium name="Pathogen Informatics"/>
        </authorList>
    </citation>
    <scope>NUCLEOTIDE SEQUENCE</scope>
</reference>
<evidence type="ECO:0000313" key="2">
    <source>
        <dbReference type="EMBL" id="VEL28056.1"/>
    </source>
</evidence>
<organism evidence="2 3">
    <name type="scientific">Protopolystoma xenopodis</name>
    <dbReference type="NCBI Taxonomy" id="117903"/>
    <lineage>
        <taxon>Eukaryota</taxon>
        <taxon>Metazoa</taxon>
        <taxon>Spiralia</taxon>
        <taxon>Lophotrochozoa</taxon>
        <taxon>Platyhelminthes</taxon>
        <taxon>Monogenea</taxon>
        <taxon>Polyopisthocotylea</taxon>
        <taxon>Polystomatidea</taxon>
        <taxon>Polystomatidae</taxon>
        <taxon>Protopolystoma</taxon>
    </lineage>
</organism>
<keyword evidence="3" id="KW-1185">Reference proteome</keyword>
<accession>A0A448X4S0</accession>